<comment type="subcellular location">
    <subcellularLocation>
        <location evidence="11">Cytoplasm</location>
    </subcellularLocation>
</comment>
<keyword evidence="11" id="KW-0963">Cytoplasm</keyword>
<dbReference type="STRING" id="479434.Sthe_1675"/>
<comment type="catalytic activity">
    <reaction evidence="1 11">
        <text>1-(5-phospho-beta-D-ribosyl)-ATP + diphosphate = 5-phospho-alpha-D-ribose 1-diphosphate + ATP</text>
        <dbReference type="Rhea" id="RHEA:18473"/>
        <dbReference type="ChEBI" id="CHEBI:30616"/>
        <dbReference type="ChEBI" id="CHEBI:33019"/>
        <dbReference type="ChEBI" id="CHEBI:58017"/>
        <dbReference type="ChEBI" id="CHEBI:73183"/>
        <dbReference type="EC" id="2.4.2.17"/>
    </reaction>
</comment>
<evidence type="ECO:0000256" key="1">
    <source>
        <dbReference type="ARBA" id="ARBA00000915"/>
    </source>
</evidence>
<evidence type="ECO:0000256" key="2">
    <source>
        <dbReference type="ARBA" id="ARBA00004667"/>
    </source>
</evidence>
<feature type="domain" description="Histidine biosynthesis HisG C-terminal" evidence="13">
    <location>
        <begin position="236"/>
        <end position="317"/>
    </location>
</feature>
<keyword evidence="15" id="KW-1185">Reference proteome</keyword>
<evidence type="ECO:0000313" key="15">
    <source>
        <dbReference type="Proteomes" id="UP000002027"/>
    </source>
</evidence>
<dbReference type="NCBIfam" id="TIGR03455">
    <property type="entry name" value="HisG_C-term"/>
    <property type="match status" value="1"/>
</dbReference>
<dbReference type="PANTHER" id="PTHR21403:SF8">
    <property type="entry name" value="ATP PHOSPHORIBOSYLTRANSFERASE"/>
    <property type="match status" value="1"/>
</dbReference>
<dbReference type="EC" id="2.4.2.17" evidence="4 11"/>
<dbReference type="GO" id="GO:0003879">
    <property type="term" value="F:ATP phosphoribosyltransferase activity"/>
    <property type="evidence" value="ECO:0007669"/>
    <property type="project" value="UniProtKB-UniRule"/>
</dbReference>
<comment type="cofactor">
    <cofactor evidence="11">
        <name>Mg(2+)</name>
        <dbReference type="ChEBI" id="CHEBI:18420"/>
    </cofactor>
</comment>
<gene>
    <name evidence="11" type="primary">hisG</name>
    <name evidence="14" type="ordered locus">Sthe_1675</name>
</gene>
<dbReference type="Proteomes" id="UP000002027">
    <property type="component" value="Chromosome 1"/>
</dbReference>
<dbReference type="Pfam" id="PF08029">
    <property type="entry name" value="HisG_C"/>
    <property type="match status" value="1"/>
</dbReference>
<reference evidence="15" key="1">
    <citation type="submission" date="2009-11" db="EMBL/GenBank/DDBJ databases">
        <title>The complete chromosome 1 of Sphaerobacter thermophilus DSM 20745.</title>
        <authorList>
            <person name="Lucas S."/>
            <person name="Copeland A."/>
            <person name="Lapidus A."/>
            <person name="Glavina del Rio T."/>
            <person name="Dalin E."/>
            <person name="Tice H."/>
            <person name="Bruce D."/>
            <person name="Goodwin L."/>
            <person name="Pitluck S."/>
            <person name="Kyrpides N."/>
            <person name="Mavromatis K."/>
            <person name="Ivanova N."/>
            <person name="Mikhailova N."/>
            <person name="LaButti K.M."/>
            <person name="Clum A."/>
            <person name="Sun H.I."/>
            <person name="Brettin T."/>
            <person name="Detter J.C."/>
            <person name="Han C."/>
            <person name="Larimer F."/>
            <person name="Land M."/>
            <person name="Hauser L."/>
            <person name="Markowitz V."/>
            <person name="Cheng J.F."/>
            <person name="Hugenholtz P."/>
            <person name="Woyke T."/>
            <person name="Wu D."/>
            <person name="Steenblock K."/>
            <person name="Schneider S."/>
            <person name="Pukall R."/>
            <person name="Goeker M."/>
            <person name="Klenk H.P."/>
            <person name="Eisen J.A."/>
        </authorList>
    </citation>
    <scope>NUCLEOTIDE SEQUENCE [LARGE SCALE GENOMIC DNA]</scope>
    <source>
        <strain evidence="15">ATCC 49802 / DSM 20745 / S 6022</strain>
    </source>
</reference>
<keyword evidence="8 11" id="KW-0808">Transferase</keyword>
<dbReference type="Gene3D" id="3.40.190.10">
    <property type="entry name" value="Periplasmic binding protein-like II"/>
    <property type="match status" value="2"/>
</dbReference>
<keyword evidence="11" id="KW-0460">Magnesium</keyword>
<comment type="activity regulation">
    <text evidence="11">Feedback inhibited by histidine.</text>
</comment>
<keyword evidence="9 11" id="KW-0368">Histidine biosynthesis</keyword>
<dbReference type="CDD" id="cd13593">
    <property type="entry name" value="PBP2_HisGL3"/>
    <property type="match status" value="1"/>
</dbReference>
<sequence>MTEPLRLALSSKGAYEEATMRFLERAGLSVWRPNPRQYVGRISGLPNVEVLFQRTEDIVHKVVDGSADLGITGYDLVAEHGGDAPNLHVVIEDLGFRRCELVLAVPEGWLDITTVADLADLSVDLRRTGRTLRVATKFPNLTRDFLYRHGVNYFSLVDAHGALEAAPTLGYADIIADLSETGVTLRDNRLRVLDGGVILRAQACLIASRRTLRDQPAKLEAARTIIELSEARLRTRQFRLITANVQGESAEAVAQHVISQMETAGEQGPTIADIYPKHGTVDGGPRWFGVTIIVPAHLLLPAVDHLRRAGSSGITVTSPDYVFDACSPAYERLLRSLEECR</sequence>
<proteinExistence type="inferred from homology"/>
<dbReference type="InParanoid" id="D1C4E2"/>
<comment type="similarity">
    <text evidence="3 11">Belongs to the ATP phosphoribosyltransferase family. Long subfamily.</text>
</comment>
<comment type="pathway">
    <text evidence="2 11">Amino-acid biosynthesis; L-histidine biosynthesis; L-histidine from 5-phospho-alpha-D-ribose 1-diphosphate: step 1/9.</text>
</comment>
<evidence type="ECO:0000256" key="5">
    <source>
        <dbReference type="ARBA" id="ARBA00020998"/>
    </source>
</evidence>
<keyword evidence="11" id="KW-0067">ATP-binding</keyword>
<dbReference type="InterPro" id="IPR018198">
    <property type="entry name" value="ATP_PRibTrfase_CS"/>
</dbReference>
<dbReference type="InterPro" id="IPR020621">
    <property type="entry name" value="ATP-PRT_HisG_long"/>
</dbReference>
<dbReference type="SUPFAM" id="SSF54913">
    <property type="entry name" value="GlnB-like"/>
    <property type="match status" value="1"/>
</dbReference>
<keyword evidence="7 11" id="KW-0328">Glycosyltransferase</keyword>
<dbReference type="AlphaFoldDB" id="D1C4E2"/>
<evidence type="ECO:0000256" key="9">
    <source>
        <dbReference type="ARBA" id="ARBA00023102"/>
    </source>
</evidence>
<name>D1C4E2_SPHTD</name>
<dbReference type="InterPro" id="IPR011322">
    <property type="entry name" value="N-reg_PII-like_a/b"/>
</dbReference>
<dbReference type="GO" id="GO:0000287">
    <property type="term" value="F:magnesium ion binding"/>
    <property type="evidence" value="ECO:0007669"/>
    <property type="project" value="UniProtKB-UniRule"/>
</dbReference>
<dbReference type="GO" id="GO:0005737">
    <property type="term" value="C:cytoplasm"/>
    <property type="evidence" value="ECO:0007669"/>
    <property type="project" value="UniProtKB-SubCell"/>
</dbReference>
<dbReference type="OrthoDB" id="9801867at2"/>
<evidence type="ECO:0000256" key="8">
    <source>
        <dbReference type="ARBA" id="ARBA00022679"/>
    </source>
</evidence>
<dbReference type="GO" id="GO:0005524">
    <property type="term" value="F:ATP binding"/>
    <property type="evidence" value="ECO:0007669"/>
    <property type="project" value="UniProtKB-KW"/>
</dbReference>
<dbReference type="UniPathway" id="UPA00031">
    <property type="reaction ID" value="UER00006"/>
</dbReference>
<evidence type="ECO:0000259" key="13">
    <source>
        <dbReference type="Pfam" id="PF08029"/>
    </source>
</evidence>
<comment type="function">
    <text evidence="10 11">Catalyzes the condensation of ATP and 5-phosphoribose 1-diphosphate to form N'-(5'-phosphoribosyl)-ATP (PR-ATP). Has a crucial role in the pathway because the rate of histidine biosynthesis seems to be controlled primarily by regulation of HisG enzymatic activity.</text>
</comment>
<reference evidence="14 15" key="2">
    <citation type="journal article" date="2010" name="Stand. Genomic Sci.">
        <title>Complete genome sequence of Desulfohalobium retbaense type strain (HR(100)).</title>
        <authorList>
            <person name="Spring S."/>
            <person name="Nolan M."/>
            <person name="Lapidus A."/>
            <person name="Glavina Del Rio T."/>
            <person name="Copeland A."/>
            <person name="Tice H."/>
            <person name="Cheng J.F."/>
            <person name="Lucas S."/>
            <person name="Land M."/>
            <person name="Chen F."/>
            <person name="Bruce D."/>
            <person name="Goodwin L."/>
            <person name="Pitluck S."/>
            <person name="Ivanova N."/>
            <person name="Mavromatis K."/>
            <person name="Mikhailova N."/>
            <person name="Pati A."/>
            <person name="Chen A."/>
            <person name="Palaniappan K."/>
            <person name="Hauser L."/>
            <person name="Chang Y.J."/>
            <person name="Jeffries C.D."/>
            <person name="Munk C."/>
            <person name="Kiss H."/>
            <person name="Chain P."/>
            <person name="Han C."/>
            <person name="Brettin T."/>
            <person name="Detter J.C."/>
            <person name="Schuler E."/>
            <person name="Goker M."/>
            <person name="Rohde M."/>
            <person name="Bristow J."/>
            <person name="Eisen J.A."/>
            <person name="Markowitz V."/>
            <person name="Hugenholtz P."/>
            <person name="Kyrpides N.C."/>
            <person name="Klenk H.P."/>
        </authorList>
    </citation>
    <scope>NUCLEOTIDE SEQUENCE [LARGE SCALE GENOMIC DNA]</scope>
    <source>
        <strain evidence="15">ATCC 49802 / DSM 20745 / S 6022</strain>
    </source>
</reference>
<dbReference type="HOGENOM" id="CLU_038115_0_0_0"/>
<feature type="domain" description="ATP phosphoribosyltransferase catalytic" evidence="12">
    <location>
        <begin position="54"/>
        <end position="221"/>
    </location>
</feature>
<protein>
    <recommendedName>
        <fullName evidence="5 11">ATP phosphoribosyltransferase</fullName>
        <shortName evidence="11">ATP-PRT</shortName>
        <shortName evidence="11">ATP-PRTase</shortName>
        <ecNumber evidence="4 11">2.4.2.17</ecNumber>
    </recommendedName>
</protein>
<dbReference type="KEGG" id="sti:Sthe_1675"/>
<dbReference type="Pfam" id="PF01634">
    <property type="entry name" value="HisG"/>
    <property type="match status" value="1"/>
</dbReference>
<dbReference type="NCBIfam" id="TIGR00070">
    <property type="entry name" value="hisG"/>
    <property type="match status" value="1"/>
</dbReference>
<evidence type="ECO:0000256" key="4">
    <source>
        <dbReference type="ARBA" id="ARBA00011946"/>
    </source>
</evidence>
<evidence type="ECO:0000256" key="10">
    <source>
        <dbReference type="ARBA" id="ARBA00024861"/>
    </source>
</evidence>
<dbReference type="HAMAP" id="MF_00079">
    <property type="entry name" value="HisG_Long"/>
    <property type="match status" value="1"/>
</dbReference>
<dbReference type="InterPro" id="IPR013115">
    <property type="entry name" value="HisG_C"/>
</dbReference>
<evidence type="ECO:0000259" key="12">
    <source>
        <dbReference type="Pfam" id="PF01634"/>
    </source>
</evidence>
<organism evidence="14 15">
    <name type="scientific">Sphaerobacter thermophilus (strain ATCC 49802 / DSM 20745 / KCCM 41009 / NCIMB 13125 / S 6022)</name>
    <dbReference type="NCBI Taxonomy" id="479434"/>
    <lineage>
        <taxon>Bacteria</taxon>
        <taxon>Pseudomonadati</taxon>
        <taxon>Thermomicrobiota</taxon>
        <taxon>Thermomicrobia</taxon>
        <taxon>Sphaerobacterales</taxon>
        <taxon>Sphaerobacterineae</taxon>
        <taxon>Sphaerobacteraceae</taxon>
        <taxon>Sphaerobacter</taxon>
    </lineage>
</organism>
<evidence type="ECO:0000256" key="7">
    <source>
        <dbReference type="ARBA" id="ARBA00022676"/>
    </source>
</evidence>
<dbReference type="EMBL" id="CP001823">
    <property type="protein sequence ID" value="ACZ39109.1"/>
    <property type="molecule type" value="Genomic_DNA"/>
</dbReference>
<evidence type="ECO:0000256" key="6">
    <source>
        <dbReference type="ARBA" id="ARBA00022605"/>
    </source>
</evidence>
<dbReference type="InterPro" id="IPR013820">
    <property type="entry name" value="ATP_PRibTrfase_cat"/>
</dbReference>
<evidence type="ECO:0000256" key="3">
    <source>
        <dbReference type="ARBA" id="ARBA00007955"/>
    </source>
</evidence>
<evidence type="ECO:0000313" key="14">
    <source>
        <dbReference type="EMBL" id="ACZ39109.1"/>
    </source>
</evidence>
<dbReference type="RefSeq" id="WP_012872156.1">
    <property type="nucleotide sequence ID" value="NC_013523.1"/>
</dbReference>
<dbReference type="GO" id="GO:0000105">
    <property type="term" value="P:L-histidine biosynthetic process"/>
    <property type="evidence" value="ECO:0007669"/>
    <property type="project" value="UniProtKB-UniRule"/>
</dbReference>
<dbReference type="PROSITE" id="PS01316">
    <property type="entry name" value="ATP_P_PHORIBOSYLTR"/>
    <property type="match status" value="1"/>
</dbReference>
<dbReference type="SUPFAM" id="SSF53850">
    <property type="entry name" value="Periplasmic binding protein-like II"/>
    <property type="match status" value="1"/>
</dbReference>
<dbReference type="PANTHER" id="PTHR21403">
    <property type="entry name" value="ATP PHOSPHORIBOSYLTRANSFERASE ATP-PRTASE"/>
    <property type="match status" value="1"/>
</dbReference>
<evidence type="ECO:0000256" key="11">
    <source>
        <dbReference type="HAMAP-Rule" id="MF_00079"/>
    </source>
</evidence>
<keyword evidence="11" id="KW-0547">Nucleotide-binding</keyword>
<accession>D1C4E2</accession>
<keyword evidence="11" id="KW-0479">Metal-binding</keyword>
<keyword evidence="6 11" id="KW-0028">Amino-acid biosynthesis</keyword>
<dbReference type="InterPro" id="IPR001348">
    <property type="entry name" value="ATP_PRibTrfase_HisG"/>
</dbReference>
<dbReference type="eggNOG" id="COG0040">
    <property type="taxonomic scope" value="Bacteria"/>
</dbReference>